<proteinExistence type="predicted"/>
<protein>
    <submittedName>
        <fullName evidence="1">Uncharacterized protein</fullName>
    </submittedName>
</protein>
<name>A0A6A6CS83_ZASCE</name>
<accession>A0A6A6CS83</accession>
<evidence type="ECO:0000313" key="2">
    <source>
        <dbReference type="Proteomes" id="UP000799537"/>
    </source>
</evidence>
<dbReference type="GeneID" id="54565503"/>
<sequence length="342" mass="37166">MPAQHAANDSVPPPCRYRSLVCGAGWPQVVDRACMHTRKATHTSASSSTRFRRRRAGRLYHPIPAPPMNHHRRLHSRGLFAAACLFDSSAISISGTQSRLESAWCSCKHSVAAWAGPANDDRPLSSDPATRSAQLHSDDDYSMQLSQAAGGHTASQSAKLQRCWSFVSAATRLLRRSHCPLAASPGRVARLPTPPVSLSPRLRFQSITCAGSQSSPTVETLARDSLDRSLRRCRHVSGLSSNSASLRSHHAVCGLTVAANERHGRGVVCCAVLAAGARYCSACQWVGRTIPRLIRVRRPWPRSCERRVKIDACEEKSHHFLAPAAASHRGLASDELKHTSST</sequence>
<dbReference type="AlphaFoldDB" id="A0A6A6CS83"/>
<reference evidence="1" key="1">
    <citation type="journal article" date="2020" name="Stud. Mycol.">
        <title>101 Dothideomycetes genomes: a test case for predicting lifestyles and emergence of pathogens.</title>
        <authorList>
            <person name="Haridas S."/>
            <person name="Albert R."/>
            <person name="Binder M."/>
            <person name="Bloem J."/>
            <person name="Labutti K."/>
            <person name="Salamov A."/>
            <person name="Andreopoulos B."/>
            <person name="Baker S."/>
            <person name="Barry K."/>
            <person name="Bills G."/>
            <person name="Bluhm B."/>
            <person name="Cannon C."/>
            <person name="Castanera R."/>
            <person name="Culley D."/>
            <person name="Daum C."/>
            <person name="Ezra D."/>
            <person name="Gonzalez J."/>
            <person name="Henrissat B."/>
            <person name="Kuo A."/>
            <person name="Liang C."/>
            <person name="Lipzen A."/>
            <person name="Lutzoni F."/>
            <person name="Magnuson J."/>
            <person name="Mondo S."/>
            <person name="Nolan M."/>
            <person name="Ohm R."/>
            <person name="Pangilinan J."/>
            <person name="Park H.-J."/>
            <person name="Ramirez L."/>
            <person name="Alfaro M."/>
            <person name="Sun H."/>
            <person name="Tritt A."/>
            <person name="Yoshinaga Y."/>
            <person name="Zwiers L.-H."/>
            <person name="Turgeon B."/>
            <person name="Goodwin S."/>
            <person name="Spatafora J."/>
            <person name="Crous P."/>
            <person name="Grigoriev I."/>
        </authorList>
    </citation>
    <scope>NUCLEOTIDE SEQUENCE</scope>
    <source>
        <strain evidence="1">ATCC 36951</strain>
    </source>
</reference>
<gene>
    <name evidence="1" type="ORF">M409DRAFT_52982</name>
</gene>
<dbReference type="Proteomes" id="UP000799537">
    <property type="component" value="Unassembled WGS sequence"/>
</dbReference>
<dbReference type="EMBL" id="ML993589">
    <property type="protein sequence ID" value="KAF2169010.1"/>
    <property type="molecule type" value="Genomic_DNA"/>
</dbReference>
<dbReference type="RefSeq" id="XP_033669899.1">
    <property type="nucleotide sequence ID" value="XM_033812231.1"/>
</dbReference>
<evidence type="ECO:0000313" key="1">
    <source>
        <dbReference type="EMBL" id="KAF2169010.1"/>
    </source>
</evidence>
<keyword evidence="2" id="KW-1185">Reference proteome</keyword>
<organism evidence="1 2">
    <name type="scientific">Zasmidium cellare ATCC 36951</name>
    <dbReference type="NCBI Taxonomy" id="1080233"/>
    <lineage>
        <taxon>Eukaryota</taxon>
        <taxon>Fungi</taxon>
        <taxon>Dikarya</taxon>
        <taxon>Ascomycota</taxon>
        <taxon>Pezizomycotina</taxon>
        <taxon>Dothideomycetes</taxon>
        <taxon>Dothideomycetidae</taxon>
        <taxon>Mycosphaerellales</taxon>
        <taxon>Mycosphaerellaceae</taxon>
        <taxon>Zasmidium</taxon>
    </lineage>
</organism>